<name>A0ABY3WP00_9ACTN</name>
<reference evidence="3 4" key="1">
    <citation type="submission" date="2021-03" db="EMBL/GenBank/DDBJ databases">
        <title>Complete genome of Streptomyces formicae strain 1H-GS9 (DSM 100524).</title>
        <authorList>
            <person name="Atanasov K.E."/>
            <person name="Altabella T."/>
            <person name="Ferrer A."/>
        </authorList>
    </citation>
    <scope>NUCLEOTIDE SEQUENCE [LARGE SCALE GENOMIC DNA]</scope>
    <source>
        <strain evidence="3 4">1H-GS9</strain>
    </source>
</reference>
<accession>A0ABY3WP00</accession>
<dbReference type="Gene3D" id="3.90.580.10">
    <property type="entry name" value="Zinc finger, CHC2-type domain"/>
    <property type="match status" value="1"/>
</dbReference>
<dbReference type="InterPro" id="IPR002694">
    <property type="entry name" value="Znf_CHC2"/>
</dbReference>
<dbReference type="InterPro" id="IPR036977">
    <property type="entry name" value="DNA_primase_Znf_CHC2"/>
</dbReference>
<dbReference type="SUPFAM" id="SSF57783">
    <property type="entry name" value="Zinc beta-ribbon"/>
    <property type="match status" value="1"/>
</dbReference>
<dbReference type="Pfam" id="PF01807">
    <property type="entry name" value="Zn_ribbon_DnaG"/>
    <property type="match status" value="1"/>
</dbReference>
<evidence type="ECO:0000256" key="1">
    <source>
        <dbReference type="SAM" id="MobiDB-lite"/>
    </source>
</evidence>
<dbReference type="Proteomes" id="UP000828924">
    <property type="component" value="Chromosome"/>
</dbReference>
<keyword evidence="4" id="KW-1185">Reference proteome</keyword>
<evidence type="ECO:0000259" key="2">
    <source>
        <dbReference type="SMART" id="SM00400"/>
    </source>
</evidence>
<evidence type="ECO:0000313" key="3">
    <source>
        <dbReference type="EMBL" id="UNM12305.1"/>
    </source>
</evidence>
<feature type="domain" description="Zinc finger CHC2-type" evidence="2">
    <location>
        <begin position="1"/>
        <end position="41"/>
    </location>
</feature>
<feature type="region of interest" description="Disordered" evidence="1">
    <location>
        <begin position="48"/>
        <end position="83"/>
    </location>
</feature>
<proteinExistence type="predicted"/>
<protein>
    <recommendedName>
        <fullName evidence="2">Zinc finger CHC2-type domain-containing protein</fullName>
    </recommendedName>
</protein>
<evidence type="ECO:0000313" key="4">
    <source>
        <dbReference type="Proteomes" id="UP000828924"/>
    </source>
</evidence>
<sequence>MRVNAEKGVFYCHSCGAAGTAIHLIKLMEGCDFADAERRAESILRERGVDVPSRSRGGYQRPGVSAQPGLRAGGRRYVPPGRR</sequence>
<dbReference type="EMBL" id="CP071872">
    <property type="protein sequence ID" value="UNM12305.1"/>
    <property type="molecule type" value="Genomic_DNA"/>
</dbReference>
<dbReference type="SMART" id="SM00400">
    <property type="entry name" value="ZnF_CHCC"/>
    <property type="match status" value="1"/>
</dbReference>
<gene>
    <name evidence="3" type="ORF">J4032_12870</name>
</gene>
<organism evidence="3 4">
    <name type="scientific">Streptomyces formicae</name>
    <dbReference type="NCBI Taxonomy" id="1616117"/>
    <lineage>
        <taxon>Bacteria</taxon>
        <taxon>Bacillati</taxon>
        <taxon>Actinomycetota</taxon>
        <taxon>Actinomycetes</taxon>
        <taxon>Kitasatosporales</taxon>
        <taxon>Streptomycetaceae</taxon>
        <taxon>Streptomyces</taxon>
    </lineage>
</organism>